<dbReference type="AlphaFoldDB" id="A0AAU9I4M0"/>
<feature type="domain" description="EF-hand" evidence="2">
    <location>
        <begin position="354"/>
        <end position="389"/>
    </location>
</feature>
<organism evidence="3 4">
    <name type="scientific">Blepharisma stoltei</name>
    <dbReference type="NCBI Taxonomy" id="1481888"/>
    <lineage>
        <taxon>Eukaryota</taxon>
        <taxon>Sar</taxon>
        <taxon>Alveolata</taxon>
        <taxon>Ciliophora</taxon>
        <taxon>Postciliodesmatophora</taxon>
        <taxon>Heterotrichea</taxon>
        <taxon>Heterotrichida</taxon>
        <taxon>Blepharismidae</taxon>
        <taxon>Blepharisma</taxon>
    </lineage>
</organism>
<proteinExistence type="predicted"/>
<accession>A0AAU9I4M0</accession>
<comment type="caution">
    <text evidence="3">The sequence shown here is derived from an EMBL/GenBank/DDBJ whole genome shotgun (WGS) entry which is preliminary data.</text>
</comment>
<sequence>MLFTTQQRQGGQRYNPKVLIGNWREDVDLDQIRFKDFLKRREGGQLVVHQIQEKLQKSLTTVGHSFSGDGKLHFGDRIMLLNKKTNGFLVTDMGDKIEGDEGVAVTASPQYRSPVARSVFILQRFSEDDGFPGDYLHYGQQFTLTVHPYLSQYPLYLHSLVVSPMRFARFSRHQEVCMAPRKNANTIWVIEHSDPKVRFEMNGHPVGANQAVVIKHNLTGQWLAADNINYKNDYGSEFEVCSHSFLNHKKAQQLSSEKVGKLTVDIPSRHQGDENVWMFVTSNDPSAAQENLPAEGTSIGPEQLLSRIRQVLLERGGYGIRGLSKIFKNMDANGNRLLDPEDFKWGLINYGIILNDSEISTLVSCFDRNKDGIVNFDEFLTTIKGPMNNRRLRLVALAYEKLDKNGDGQVTLDDIARTYDASRHPDVVSGKKTDAEIFREFITMWDTEKPDGIVTLQEFARYYEDVSASIDNDDYFEAMLRQAWKL</sequence>
<dbReference type="GO" id="GO:0031514">
    <property type="term" value="C:motile cilium"/>
    <property type="evidence" value="ECO:0007669"/>
    <property type="project" value="TreeGrafter"/>
</dbReference>
<dbReference type="PROSITE" id="PS00018">
    <property type="entry name" value="EF_HAND_1"/>
    <property type="match status" value="3"/>
</dbReference>
<dbReference type="EMBL" id="CAJZBQ010000001">
    <property type="protein sequence ID" value="CAG9310039.1"/>
    <property type="molecule type" value="Genomic_DNA"/>
</dbReference>
<dbReference type="Gene3D" id="2.80.10.50">
    <property type="match status" value="1"/>
</dbReference>
<dbReference type="Pfam" id="PF13499">
    <property type="entry name" value="EF-hand_7"/>
    <property type="match status" value="1"/>
</dbReference>
<dbReference type="PANTHER" id="PTHR24274">
    <property type="entry name" value="CILIA- AND FLAGELLA-ASSOCIATED PROTEIN 161"/>
    <property type="match status" value="1"/>
</dbReference>
<evidence type="ECO:0000259" key="2">
    <source>
        <dbReference type="PROSITE" id="PS50222"/>
    </source>
</evidence>
<dbReference type="Proteomes" id="UP001162131">
    <property type="component" value="Unassembled WGS sequence"/>
</dbReference>
<dbReference type="PANTHER" id="PTHR24274:SF1">
    <property type="entry name" value="CILIA- AND FLAGELLA-ASSOCIATED PROTEIN 161"/>
    <property type="match status" value="1"/>
</dbReference>
<dbReference type="InterPro" id="IPR002048">
    <property type="entry name" value="EF_hand_dom"/>
</dbReference>
<dbReference type="GO" id="GO:0060271">
    <property type="term" value="P:cilium assembly"/>
    <property type="evidence" value="ECO:0007669"/>
    <property type="project" value="TreeGrafter"/>
</dbReference>
<evidence type="ECO:0000313" key="3">
    <source>
        <dbReference type="EMBL" id="CAG9310039.1"/>
    </source>
</evidence>
<dbReference type="InterPro" id="IPR036300">
    <property type="entry name" value="MIR_dom_sf"/>
</dbReference>
<dbReference type="SUPFAM" id="SSF82109">
    <property type="entry name" value="MIR domain"/>
    <property type="match status" value="1"/>
</dbReference>
<name>A0AAU9I4M0_9CILI</name>
<dbReference type="InterPro" id="IPR011992">
    <property type="entry name" value="EF-hand-dom_pair"/>
</dbReference>
<dbReference type="InterPro" id="IPR055325">
    <property type="entry name" value="CF161"/>
</dbReference>
<dbReference type="SUPFAM" id="SSF47473">
    <property type="entry name" value="EF-hand"/>
    <property type="match status" value="1"/>
</dbReference>
<evidence type="ECO:0000256" key="1">
    <source>
        <dbReference type="ARBA" id="ARBA00022837"/>
    </source>
</evidence>
<dbReference type="PROSITE" id="PS50222">
    <property type="entry name" value="EF_HAND_2"/>
    <property type="match status" value="2"/>
</dbReference>
<dbReference type="Pfam" id="PF24569">
    <property type="entry name" value="CFAP161"/>
    <property type="match status" value="1"/>
</dbReference>
<dbReference type="InterPro" id="IPR018247">
    <property type="entry name" value="EF_Hand_1_Ca_BS"/>
</dbReference>
<gene>
    <name evidence="3" type="ORF">BSTOLATCC_MIC251</name>
</gene>
<dbReference type="SMART" id="SM00054">
    <property type="entry name" value="EFh"/>
    <property type="match status" value="4"/>
</dbReference>
<keyword evidence="1" id="KW-0106">Calcium</keyword>
<protein>
    <recommendedName>
        <fullName evidence="2">EF-hand domain-containing protein</fullName>
    </recommendedName>
</protein>
<dbReference type="Gene3D" id="1.10.238.10">
    <property type="entry name" value="EF-hand"/>
    <property type="match status" value="2"/>
</dbReference>
<keyword evidence="4" id="KW-1185">Reference proteome</keyword>
<evidence type="ECO:0000313" key="4">
    <source>
        <dbReference type="Proteomes" id="UP001162131"/>
    </source>
</evidence>
<dbReference type="GO" id="GO:0005509">
    <property type="term" value="F:calcium ion binding"/>
    <property type="evidence" value="ECO:0007669"/>
    <property type="project" value="InterPro"/>
</dbReference>
<feature type="domain" description="EF-hand" evidence="2">
    <location>
        <begin position="318"/>
        <end position="353"/>
    </location>
</feature>
<reference evidence="3" key="1">
    <citation type="submission" date="2021-09" db="EMBL/GenBank/DDBJ databases">
        <authorList>
            <consortium name="AG Swart"/>
            <person name="Singh M."/>
            <person name="Singh A."/>
            <person name="Seah K."/>
            <person name="Emmerich C."/>
        </authorList>
    </citation>
    <scope>NUCLEOTIDE SEQUENCE</scope>
    <source>
        <strain evidence="3">ATCC30299</strain>
    </source>
</reference>
<dbReference type="CDD" id="cd00051">
    <property type="entry name" value="EFh"/>
    <property type="match status" value="1"/>
</dbReference>